<organism evidence="10 11">
    <name type="scientific">Hartmannibacter diazotrophicus</name>
    <dbReference type="NCBI Taxonomy" id="1482074"/>
    <lineage>
        <taxon>Bacteria</taxon>
        <taxon>Pseudomonadati</taxon>
        <taxon>Pseudomonadota</taxon>
        <taxon>Alphaproteobacteria</taxon>
        <taxon>Hyphomicrobiales</taxon>
        <taxon>Pleomorphomonadaceae</taxon>
        <taxon>Hartmannibacter</taxon>
    </lineage>
</organism>
<evidence type="ECO:0000313" key="11">
    <source>
        <dbReference type="Proteomes" id="UP000223606"/>
    </source>
</evidence>
<comment type="subcellular location">
    <subcellularLocation>
        <location evidence="1 9">Cytoplasm</location>
    </subcellularLocation>
</comment>
<evidence type="ECO:0000256" key="5">
    <source>
        <dbReference type="ARBA" id="ARBA00022556"/>
    </source>
</evidence>
<dbReference type="AlphaFoldDB" id="A0A2C9D5Z6"/>
<evidence type="ECO:0000256" key="1">
    <source>
        <dbReference type="ARBA" id="ARBA00004496"/>
    </source>
</evidence>
<dbReference type="InterPro" id="IPR029069">
    <property type="entry name" value="HotDog_dom_sf"/>
</dbReference>
<dbReference type="SUPFAM" id="SSF54637">
    <property type="entry name" value="Thioesterase/thiol ester dehydrase-isomerase"/>
    <property type="match status" value="1"/>
</dbReference>
<keyword evidence="3 9" id="KW-0963">Cytoplasm</keyword>
<comment type="function">
    <text evidence="8 9">Involved in unsaturated fatty acids biosynthesis. Catalyzes the dehydration of short chain beta-hydroxyacyl-ACPs and long chain saturated and unsaturated beta-hydroxyacyl-ACPs.</text>
</comment>
<dbReference type="EMBL" id="LT960614">
    <property type="protein sequence ID" value="SON54945.1"/>
    <property type="molecule type" value="Genomic_DNA"/>
</dbReference>
<evidence type="ECO:0000256" key="2">
    <source>
        <dbReference type="ARBA" id="ARBA00009174"/>
    </source>
</evidence>
<protein>
    <recommendedName>
        <fullName evidence="9">3-hydroxyacyl-[acyl-carrier-protein] dehydratase FabZ</fullName>
        <ecNumber evidence="9">4.2.1.59</ecNumber>
    </recommendedName>
    <alternativeName>
        <fullName evidence="9">(3R)-hydroxymyristoyl-[acyl-carrier-protein] dehydratase</fullName>
        <shortName evidence="9">(3R)-hydroxymyristoyl-ACP dehydrase</shortName>
    </alternativeName>
    <alternativeName>
        <fullName evidence="9">Beta-hydroxyacyl-ACP dehydratase</fullName>
    </alternativeName>
</protein>
<keyword evidence="11" id="KW-1185">Reference proteome</keyword>
<dbReference type="PANTHER" id="PTHR30272">
    <property type="entry name" value="3-HYDROXYACYL-[ACYL-CARRIER-PROTEIN] DEHYDRATASE"/>
    <property type="match status" value="1"/>
</dbReference>
<dbReference type="HAMAP" id="MF_00406">
    <property type="entry name" value="FabZ"/>
    <property type="match status" value="1"/>
</dbReference>
<dbReference type="Pfam" id="PF07977">
    <property type="entry name" value="FabA"/>
    <property type="match status" value="1"/>
</dbReference>
<dbReference type="GO" id="GO:0006633">
    <property type="term" value="P:fatty acid biosynthetic process"/>
    <property type="evidence" value="ECO:0007669"/>
    <property type="project" value="UniProtKB-UniRule"/>
</dbReference>
<name>A0A2C9D5Z6_9HYPH</name>
<accession>A0A2C9D5Z6</accession>
<dbReference type="EC" id="4.2.1.59" evidence="9"/>
<dbReference type="GO" id="GO:0005737">
    <property type="term" value="C:cytoplasm"/>
    <property type="evidence" value="ECO:0007669"/>
    <property type="project" value="UniProtKB-SubCell"/>
</dbReference>
<keyword evidence="5 9" id="KW-0441">Lipid A biosynthesis</keyword>
<dbReference type="InterPro" id="IPR013114">
    <property type="entry name" value="FabA_FabZ"/>
</dbReference>
<proteinExistence type="inferred from homology"/>
<dbReference type="NCBIfam" id="NF000582">
    <property type="entry name" value="PRK00006.1"/>
    <property type="match status" value="1"/>
</dbReference>
<gene>
    <name evidence="9 10" type="primary">fabZ</name>
    <name evidence="10" type="ORF">HDIA_1404</name>
</gene>
<dbReference type="GO" id="GO:0009245">
    <property type="term" value="P:lipid A biosynthetic process"/>
    <property type="evidence" value="ECO:0007669"/>
    <property type="project" value="UniProtKB-UniRule"/>
</dbReference>
<keyword evidence="6 9" id="KW-0443">Lipid metabolism</keyword>
<evidence type="ECO:0000256" key="9">
    <source>
        <dbReference type="HAMAP-Rule" id="MF_00406"/>
    </source>
</evidence>
<reference evidence="11" key="1">
    <citation type="submission" date="2017-09" db="EMBL/GenBank/DDBJ databases">
        <title>Genome sequence of Nannocystis excedens DSM 71.</title>
        <authorList>
            <person name="Blom J."/>
        </authorList>
    </citation>
    <scope>NUCLEOTIDE SEQUENCE [LARGE SCALE GENOMIC DNA]</scope>
    <source>
        <strain evidence="11">type strain: E19</strain>
    </source>
</reference>
<feature type="active site" evidence="9">
    <location>
        <position position="66"/>
    </location>
</feature>
<evidence type="ECO:0000313" key="10">
    <source>
        <dbReference type="EMBL" id="SON54945.1"/>
    </source>
</evidence>
<evidence type="ECO:0000256" key="8">
    <source>
        <dbReference type="ARBA" id="ARBA00025049"/>
    </source>
</evidence>
<sequence>MTETVGQDNAGGSGKTLEVMDIMRLLELLPHRYPFLLIDRVIDVDGDESGVGIKNVTINEPHFTGHFPAAPVMPGVLMIEGMAQTAGAMCVASREGNATPKLVYFMTVDKVKFRKPVGPGDVVEYHLKKIKKRGNMWWYYAEAKVAGVKVAEAELSAMLVDA</sequence>
<keyword evidence="4 9" id="KW-0444">Lipid biosynthesis</keyword>
<dbReference type="InterPro" id="IPR010084">
    <property type="entry name" value="FabZ"/>
</dbReference>
<comment type="catalytic activity">
    <reaction evidence="9">
        <text>a (3R)-hydroxyacyl-[ACP] = a (2E)-enoyl-[ACP] + H2O</text>
        <dbReference type="Rhea" id="RHEA:13097"/>
        <dbReference type="Rhea" id="RHEA-COMP:9925"/>
        <dbReference type="Rhea" id="RHEA-COMP:9945"/>
        <dbReference type="ChEBI" id="CHEBI:15377"/>
        <dbReference type="ChEBI" id="CHEBI:78784"/>
        <dbReference type="ChEBI" id="CHEBI:78827"/>
        <dbReference type="EC" id="4.2.1.59"/>
    </reaction>
</comment>
<dbReference type="FunFam" id="3.10.129.10:FF:000001">
    <property type="entry name" value="3-hydroxyacyl-[acyl-carrier-protein] dehydratase FabZ"/>
    <property type="match status" value="1"/>
</dbReference>
<evidence type="ECO:0000256" key="4">
    <source>
        <dbReference type="ARBA" id="ARBA00022516"/>
    </source>
</evidence>
<dbReference type="NCBIfam" id="TIGR01750">
    <property type="entry name" value="fabZ"/>
    <property type="match status" value="1"/>
</dbReference>
<evidence type="ECO:0000256" key="6">
    <source>
        <dbReference type="ARBA" id="ARBA00023098"/>
    </source>
</evidence>
<evidence type="ECO:0000256" key="3">
    <source>
        <dbReference type="ARBA" id="ARBA00022490"/>
    </source>
</evidence>
<dbReference type="PANTHER" id="PTHR30272:SF1">
    <property type="entry name" value="3-HYDROXYACYL-[ACYL-CARRIER-PROTEIN] DEHYDRATASE"/>
    <property type="match status" value="1"/>
</dbReference>
<dbReference type="CDD" id="cd01288">
    <property type="entry name" value="FabZ"/>
    <property type="match status" value="1"/>
</dbReference>
<keyword evidence="7 9" id="KW-0456">Lyase</keyword>
<dbReference type="Proteomes" id="UP000223606">
    <property type="component" value="Chromosome 1"/>
</dbReference>
<dbReference type="Gene3D" id="3.10.129.10">
    <property type="entry name" value="Hotdog Thioesterase"/>
    <property type="match status" value="1"/>
</dbReference>
<evidence type="ECO:0000256" key="7">
    <source>
        <dbReference type="ARBA" id="ARBA00023239"/>
    </source>
</evidence>
<dbReference type="GO" id="GO:0016020">
    <property type="term" value="C:membrane"/>
    <property type="evidence" value="ECO:0007669"/>
    <property type="project" value="GOC"/>
</dbReference>
<dbReference type="KEGG" id="hdi:HDIA_1404"/>
<dbReference type="GO" id="GO:0019171">
    <property type="term" value="F:(3R)-hydroxyacyl-[acyl-carrier-protein] dehydratase activity"/>
    <property type="evidence" value="ECO:0007669"/>
    <property type="project" value="UniProtKB-EC"/>
</dbReference>
<comment type="similarity">
    <text evidence="2 9">Belongs to the thioester dehydratase family. FabZ subfamily.</text>
</comment>